<dbReference type="PANTHER" id="PTHR32432:SF13">
    <property type="entry name" value="ETHANOLAMINE AMMONIA-LYASE REACTIVASE EUTA"/>
    <property type="match status" value="1"/>
</dbReference>
<organism evidence="1 2">
    <name type="scientific">Lactonifactor longoviformis DSM 17459</name>
    <dbReference type="NCBI Taxonomy" id="1122155"/>
    <lineage>
        <taxon>Bacteria</taxon>
        <taxon>Bacillati</taxon>
        <taxon>Bacillota</taxon>
        <taxon>Clostridia</taxon>
        <taxon>Eubacteriales</taxon>
        <taxon>Clostridiaceae</taxon>
        <taxon>Lactonifactor</taxon>
    </lineage>
</organism>
<dbReference type="InterPro" id="IPR050696">
    <property type="entry name" value="FtsA/MreB"/>
</dbReference>
<reference evidence="1 2" key="1">
    <citation type="submission" date="2016-11" db="EMBL/GenBank/DDBJ databases">
        <authorList>
            <person name="Jaros S."/>
            <person name="Januszkiewicz K."/>
            <person name="Wedrychowicz H."/>
        </authorList>
    </citation>
    <scope>NUCLEOTIDE SEQUENCE [LARGE SCALE GENOMIC DNA]</scope>
    <source>
        <strain evidence="1 2">DSM 17459</strain>
    </source>
</reference>
<dbReference type="Proteomes" id="UP000184245">
    <property type="component" value="Unassembled WGS sequence"/>
</dbReference>
<dbReference type="EMBL" id="FQVI01000004">
    <property type="protein sequence ID" value="SHE67276.1"/>
    <property type="molecule type" value="Genomic_DNA"/>
</dbReference>
<dbReference type="PANTHER" id="PTHR32432">
    <property type="entry name" value="CELL DIVISION PROTEIN FTSA-RELATED"/>
    <property type="match status" value="1"/>
</dbReference>
<dbReference type="Pfam" id="PF06277">
    <property type="entry name" value="EutA"/>
    <property type="match status" value="1"/>
</dbReference>
<evidence type="ECO:0000313" key="2">
    <source>
        <dbReference type="Proteomes" id="UP000184245"/>
    </source>
</evidence>
<dbReference type="STRING" id="1122155.SAMN02745158_01186"/>
<dbReference type="InterPro" id="IPR009377">
    <property type="entry name" value="EutA"/>
</dbReference>
<dbReference type="PIRSF" id="PIRSF012293">
    <property type="entry name" value="EutA"/>
    <property type="match status" value="1"/>
</dbReference>
<dbReference type="OrthoDB" id="1542at2"/>
<dbReference type="Gene3D" id="3.30.420.40">
    <property type="match status" value="1"/>
</dbReference>
<gene>
    <name evidence="1" type="ORF">SAMN02745158_01186</name>
</gene>
<dbReference type="RefSeq" id="WP_072849866.1">
    <property type="nucleotide sequence ID" value="NZ_FQVI01000004.1"/>
</dbReference>
<keyword evidence="2" id="KW-1185">Reference proteome</keyword>
<dbReference type="NCBIfam" id="NF007992">
    <property type="entry name" value="PRK10719.1-3"/>
    <property type="match status" value="1"/>
</dbReference>
<dbReference type="SUPFAM" id="SSF53067">
    <property type="entry name" value="Actin-like ATPase domain"/>
    <property type="match status" value="1"/>
</dbReference>
<protein>
    <submittedName>
        <fullName evidence="1">Ethanolamine utilization protein EutA</fullName>
    </submittedName>
</protein>
<evidence type="ECO:0000313" key="1">
    <source>
        <dbReference type="EMBL" id="SHE67276.1"/>
    </source>
</evidence>
<dbReference type="InterPro" id="IPR043129">
    <property type="entry name" value="ATPase_NBD"/>
</dbReference>
<accession>A0A1M4VE69</accession>
<sequence length="477" mass="51964">MKEELLSVGIDLGTSTTQLIFSKLIVENMASSYTVPRMVIADKQIKYKSEIYFTPLLGESQNRIDFEKIRDIVEAEYKKAGIRKEQIDTGAVIITGETARKENAREVVNALGDFAGDFVVATAGPDLESVISGKGAGADEYSKEHHTTVVNIDIGGGTSNLAVFQRGDTCDTGCLDIGGRLIKADADTHRITYIAPKLQEIIQMEHLPLAVGDTATEANVAPVIAIMVSALEASVGLKPQGKYYQLLVTHRGIEFKEPIPCISFSGGVAEAVYQSRKFEDKFCYGDIGILLGEAIARSELCRRMKVIESRERIRATVVGAGSHTTEISGSTITYTKDTFPVKNLPVLKISPREEQENLGESLRKKIEWFEVEDSLQPVAVALTGAENPTFAEVQTYAGELLLGMKALMERGLPVIVIVERDMAKVLGQSMYALLGYGKDVVCLDGVRLQEGDYIDIGRPIAQGSVLPVVVKTLVFHS</sequence>
<name>A0A1M4VE69_9CLOT</name>
<proteinExistence type="predicted"/>
<dbReference type="AlphaFoldDB" id="A0A1M4VE69"/>